<dbReference type="KEGG" id="aacx:DEACI_1681"/>
<dbReference type="Proteomes" id="UP001071230">
    <property type="component" value="Unassembled WGS sequence"/>
</dbReference>
<name>A0A8S0W2U9_9FIRM</name>
<accession>A0A8S0W2U9</accession>
<reference evidence="6" key="1">
    <citation type="submission" date="2014-11" db="EMBL/GenBank/DDBJ databases">
        <authorList>
            <person name="Hornung B.V."/>
        </authorList>
    </citation>
    <scope>NUCLEOTIDE SEQUENCE</scope>
    <source>
        <strain evidence="6">INE</strain>
    </source>
</reference>
<evidence type="ECO:0000313" key="6">
    <source>
        <dbReference type="EMBL" id="CEJ06902.1"/>
    </source>
</evidence>
<dbReference type="InterPro" id="IPR010426">
    <property type="entry name" value="MTTB_MeTrfase"/>
</dbReference>
<keyword evidence="3 4" id="KW-0808">Transferase</keyword>
<dbReference type="Gene3D" id="3.20.20.480">
    <property type="entry name" value="Trimethylamine methyltransferase-like"/>
    <property type="match status" value="1"/>
</dbReference>
<evidence type="ECO:0000313" key="5">
    <source>
        <dbReference type="EMBL" id="CAA7601028.1"/>
    </source>
</evidence>
<evidence type="ECO:0000256" key="1">
    <source>
        <dbReference type="ARBA" id="ARBA00007137"/>
    </source>
</evidence>
<protein>
    <recommendedName>
        <fullName evidence="4">Methyltransferase</fullName>
        <ecNumber evidence="4">2.1.1.-</ecNumber>
    </recommendedName>
</protein>
<organism evidence="5">
    <name type="scientific">Acididesulfobacillus acetoxydans</name>
    <dbReference type="NCBI Taxonomy" id="1561005"/>
    <lineage>
        <taxon>Bacteria</taxon>
        <taxon>Bacillati</taxon>
        <taxon>Bacillota</taxon>
        <taxon>Clostridia</taxon>
        <taxon>Eubacteriales</taxon>
        <taxon>Peptococcaceae</taxon>
        <taxon>Acididesulfobacillus</taxon>
    </lineage>
</organism>
<proteinExistence type="inferred from homology"/>
<dbReference type="EMBL" id="LR746496">
    <property type="protein sequence ID" value="CAA7601028.1"/>
    <property type="molecule type" value="Genomic_DNA"/>
</dbReference>
<keyword evidence="7" id="KW-1185">Reference proteome</keyword>
<dbReference type="GO" id="GO:0032259">
    <property type="term" value="P:methylation"/>
    <property type="evidence" value="ECO:0007669"/>
    <property type="project" value="UniProtKB-KW"/>
</dbReference>
<sequence length="487" mass="53214">MSLSMYPALNGGQFRLFNDRQVNAIHEGVVRLLEDVGLKVKSKRAYEIFEKSGALTDPAAETVRIPRTLLEKAIRTAPSRVTIHGREEKDDVVLEKNRVHFGTGGTVMYALDFETGERRLTHTQDVRDLARLVDGLENIAFYVIHTYPADVAEKDVDVNRFYWAITNTTKPIMGGMYTLEGLREAIKVSEMVAGGADKLRERPFVSFITLMVSPLVMDWHYTDFLIEVAAKGLPLAVPSEPLAGATSPVTLASTITLNLAESLAGLTLAQLVRPGTPTLIGTTSSIMDMKTGTYVAGAIESSLINAGIAQMAQYYGLPLYATGGQSDAKLNDAQAGYESAAQAMVLGLSGANWVHDAAGLLECCTTVSYEKTVIDNEILGNVLRVLRGVEVTDDTLAIDVIKAQGPGGNFLAHPHTAEHFRSEFFLPQVSDRWNRITWKQSGSLDAHARAHQLAEKVLKTHRAVPVEPKLREEIRRLFPGITGEDLG</sequence>
<dbReference type="PIRSF" id="PIRSF037567">
    <property type="entry name" value="MTTB_MeTrfase"/>
    <property type="match status" value="1"/>
</dbReference>
<evidence type="ECO:0000256" key="3">
    <source>
        <dbReference type="ARBA" id="ARBA00022679"/>
    </source>
</evidence>
<dbReference type="AlphaFoldDB" id="A0A8S0W2U9"/>
<dbReference type="Proteomes" id="UP000836597">
    <property type="component" value="Chromosome"/>
</dbReference>
<gene>
    <name evidence="6" type="ORF">DEACI_1356</name>
    <name evidence="5" type="ORF">DEACI_1681</name>
</gene>
<evidence type="ECO:0000256" key="2">
    <source>
        <dbReference type="ARBA" id="ARBA00022603"/>
    </source>
</evidence>
<comment type="similarity">
    <text evidence="1 4">Belongs to the trimethylamine methyltransferase family.</text>
</comment>
<reference evidence="5" key="2">
    <citation type="submission" date="2020-01" db="EMBL/GenBank/DDBJ databases">
        <authorList>
            <person name="Hornung B."/>
        </authorList>
    </citation>
    <scope>NUCLEOTIDE SEQUENCE</scope>
    <source>
        <strain evidence="5">PacBioINE</strain>
    </source>
</reference>
<dbReference type="GO" id="GO:0008168">
    <property type="term" value="F:methyltransferase activity"/>
    <property type="evidence" value="ECO:0007669"/>
    <property type="project" value="UniProtKB-KW"/>
</dbReference>
<evidence type="ECO:0000313" key="7">
    <source>
        <dbReference type="Proteomes" id="UP001071230"/>
    </source>
</evidence>
<dbReference type="EMBL" id="CDGJ01000036">
    <property type="protein sequence ID" value="CEJ06902.1"/>
    <property type="molecule type" value="Genomic_DNA"/>
</dbReference>
<dbReference type="InterPro" id="IPR038601">
    <property type="entry name" value="MttB-like_sf"/>
</dbReference>
<evidence type="ECO:0000256" key="4">
    <source>
        <dbReference type="PIRNR" id="PIRNR037567"/>
    </source>
</evidence>
<keyword evidence="2 5" id="KW-0489">Methyltransferase</keyword>
<dbReference type="Pfam" id="PF06253">
    <property type="entry name" value="MTTB"/>
    <property type="match status" value="1"/>
</dbReference>
<dbReference type="GO" id="GO:0015948">
    <property type="term" value="P:methanogenesis"/>
    <property type="evidence" value="ECO:0007669"/>
    <property type="project" value="UniProtKB-UniRule"/>
</dbReference>
<dbReference type="EC" id="2.1.1.-" evidence="4"/>